<dbReference type="PATRIC" id="fig|1454003.3.peg.4123"/>
<evidence type="ECO:0000259" key="10">
    <source>
        <dbReference type="Pfam" id="PF12795"/>
    </source>
</evidence>
<dbReference type="Pfam" id="PF21088">
    <property type="entry name" value="MS_channel_1st"/>
    <property type="match status" value="1"/>
</dbReference>
<feature type="transmembrane region" description="Helical" evidence="7">
    <location>
        <begin position="600"/>
        <end position="618"/>
    </location>
</feature>
<dbReference type="InterPro" id="IPR025692">
    <property type="entry name" value="MscS_IM_dom1"/>
</dbReference>
<dbReference type="SUPFAM" id="SSF82861">
    <property type="entry name" value="Mechanosensitive channel protein MscS (YggB), transmembrane region"/>
    <property type="match status" value="1"/>
</dbReference>
<dbReference type="InterPro" id="IPR006686">
    <property type="entry name" value="MscS_channel_CS"/>
</dbReference>
<evidence type="ECO:0000256" key="1">
    <source>
        <dbReference type="ARBA" id="ARBA00004651"/>
    </source>
</evidence>
<sequence>MPMALRGQGTPAPGRATFLAAIFRSLAATVRSAILVVVLLWASLAGAQEAPLPGIADLQQRLASVEQSGTLSTAQKAEIAALYRLAISRIEAAERFEEEARGYAQALRDLPRERQRLRAEQQAYRPPKVGKDLEKQPPSLVEQALLEAVGDEAILRTKLSRVQSSVQSERALALKQLLSTAQESVDKVDNAARAVGTSEQAQLAEAAARAADKRLRLARIEALSERLASRPARLALMEAEADLLADQLASTTDYIAALQTLLSRVHKAGVSALVSDLEAFMQSLGAAPEDLLAFAEGNIRLSRLIDEILVKRQQAEAESVRLRGAVSLLNSKLETLDRLLNLNQLDASAAFGIALRQERDKASDAINIESARARAEGELENSRIALFQLEEKRPPYDLPGKPALEKLLRGAAQDWGTAIDSLLEQRRSLVTRLKNEQARYADELSVLLTQLKYFSDRSHTYRDALESHLFWIPSAQPMGMQTLRAALDSMAWLSEPAHWRDVRQAVARNLDDRLAGCLGLLLLLMLAIASRGRLQQRLERMAPRIGNVQSDDLLLTLEAFAITVVLALPPALLLFGLAYLTRSQTGFARSLETALTTGGVLILFMEFLLQLVRANGVAAVHFDWSLSTLTLLRRNTRRLMLLFVPITIVMVLVSVHAAPEIRDGLGRISLIVFCLAIAWIGSRLWRLSRISLAATDGDNWLWYIVYLWYPALMLIALATIGLSLLGYHYTASQLLRLTMQSIVLITMATLVHAMLERAFSVYERRMVLARAREVRTAGPAEQDSGARTIDRHAAERAADAIPDALQSYEIDRHTISRQTRALLRLLVLVGIAFAMASIWQGLLPAVRTLDEIVLWRLGSGDGSLPQQVVTLWSLIVAATVFAIAIIAIRNLPGALEVAVLSRFDLAPGTGYAITMLLNYLIVLVGLIVASNLLGIDWTKLQWLIAALGVGLGFGLQEIVANFVSGIVILFERPFRVGDIVTIASHTGTVTRIHIRATTISDWDRKELLIPNKTFITQDCINWTLSDPITRLIVPLTVAYGSDTEQVVDTLMEVARNNESVVDEPEAAALFLRFGENGMEFELRVFTRLVLYRSIVTHELHMAIDRIFRERGIKISYPQRDMHLSTDSPLEVLMTTPTAAPGATP</sequence>
<dbReference type="InterPro" id="IPR010920">
    <property type="entry name" value="LSM_dom_sf"/>
</dbReference>
<feature type="transmembrane region" description="Helical" evidence="7">
    <location>
        <begin position="513"/>
        <end position="532"/>
    </location>
</feature>
<comment type="subcellular location">
    <subcellularLocation>
        <location evidence="1">Cell membrane</location>
        <topology evidence="1">Multi-pass membrane protein</topology>
    </subcellularLocation>
</comment>
<feature type="domain" description="Mechanosensitive ion channel transmembrane helices 2/3" evidence="12">
    <location>
        <begin position="916"/>
        <end position="956"/>
    </location>
</feature>
<feature type="domain" description="Mechanosensitive ion channel inner membrane" evidence="9">
    <location>
        <begin position="518"/>
        <end position="855"/>
    </location>
</feature>
<dbReference type="PANTHER" id="PTHR30347:SF1">
    <property type="entry name" value="MECHANOSENSITIVE CHANNEL MSCK"/>
    <property type="match status" value="1"/>
</dbReference>
<feature type="transmembrane region" description="Helical" evidence="7">
    <location>
        <begin position="701"/>
        <end position="725"/>
    </location>
</feature>
<dbReference type="GO" id="GO:0005886">
    <property type="term" value="C:plasma membrane"/>
    <property type="evidence" value="ECO:0007669"/>
    <property type="project" value="UniProtKB-SubCell"/>
</dbReference>
<dbReference type="PANTHER" id="PTHR30347">
    <property type="entry name" value="POTASSIUM CHANNEL RELATED"/>
    <property type="match status" value="1"/>
</dbReference>
<evidence type="ECO:0000313" key="13">
    <source>
        <dbReference type="EMBL" id="EXI77050.1"/>
    </source>
</evidence>
<feature type="transmembrane region" description="Helical" evidence="7">
    <location>
        <begin position="664"/>
        <end position="681"/>
    </location>
</feature>
<feature type="domain" description="Mechanosensitive ion channel MscS porin" evidence="10">
    <location>
        <begin position="62"/>
        <end position="265"/>
    </location>
</feature>
<dbReference type="InterPro" id="IPR006685">
    <property type="entry name" value="MscS_channel_2nd"/>
</dbReference>
<comment type="similarity">
    <text evidence="2">Belongs to the MscS (TC 1.A.23) family.</text>
</comment>
<dbReference type="Gene3D" id="3.30.70.100">
    <property type="match status" value="1"/>
</dbReference>
<dbReference type="InterPro" id="IPR011066">
    <property type="entry name" value="MscS_channel_C_sf"/>
</dbReference>
<gene>
    <name evidence="13" type="primary">kefA_5</name>
    <name evidence="13" type="ORF">AW10_04058</name>
</gene>
<dbReference type="InterPro" id="IPR049142">
    <property type="entry name" value="MS_channel_1st"/>
</dbReference>
<dbReference type="Proteomes" id="UP000021816">
    <property type="component" value="Unassembled WGS sequence"/>
</dbReference>
<evidence type="ECO:0000259" key="8">
    <source>
        <dbReference type="Pfam" id="PF00924"/>
    </source>
</evidence>
<dbReference type="Pfam" id="PF00924">
    <property type="entry name" value="MS_channel_2nd"/>
    <property type="match status" value="1"/>
</dbReference>
<evidence type="ECO:0000259" key="9">
    <source>
        <dbReference type="Pfam" id="PF12794"/>
    </source>
</evidence>
<evidence type="ECO:0000259" key="11">
    <source>
        <dbReference type="Pfam" id="PF21082"/>
    </source>
</evidence>
<dbReference type="Pfam" id="PF12794">
    <property type="entry name" value="MscS_TM"/>
    <property type="match status" value="1"/>
</dbReference>
<dbReference type="Pfam" id="PF12795">
    <property type="entry name" value="MscS_porin"/>
    <property type="match status" value="1"/>
</dbReference>
<evidence type="ECO:0000256" key="4">
    <source>
        <dbReference type="ARBA" id="ARBA00022692"/>
    </source>
</evidence>
<dbReference type="InterPro" id="IPR023408">
    <property type="entry name" value="MscS_beta-dom_sf"/>
</dbReference>
<dbReference type="Gene3D" id="1.10.287.1260">
    <property type="match status" value="1"/>
</dbReference>
<dbReference type="PROSITE" id="PS01246">
    <property type="entry name" value="UPF0003"/>
    <property type="match status" value="1"/>
</dbReference>
<evidence type="ECO:0000256" key="6">
    <source>
        <dbReference type="ARBA" id="ARBA00023136"/>
    </source>
</evidence>
<organism evidence="13 14">
    <name type="scientific">Candidatus Accumulibacter appositus</name>
    <dbReference type="NCBI Taxonomy" id="1454003"/>
    <lineage>
        <taxon>Bacteria</taxon>
        <taxon>Pseudomonadati</taxon>
        <taxon>Pseudomonadota</taxon>
        <taxon>Betaproteobacteria</taxon>
        <taxon>Candidatus Accumulibacter</taxon>
    </lineage>
</organism>
<keyword evidence="6 7" id="KW-0472">Membrane</keyword>
<comment type="caution">
    <text evidence="13">The sequence shown here is derived from an EMBL/GenBank/DDBJ whole genome shotgun (WGS) entry which is preliminary data.</text>
</comment>
<feature type="transmembrane region" description="Helical" evidence="7">
    <location>
        <begin position="737"/>
        <end position="755"/>
    </location>
</feature>
<feature type="transmembrane region" description="Helical" evidence="7">
    <location>
        <begin position="821"/>
        <end position="839"/>
    </location>
</feature>
<dbReference type="EMBL" id="JEMX01000125">
    <property type="protein sequence ID" value="EXI77050.1"/>
    <property type="molecule type" value="Genomic_DNA"/>
</dbReference>
<keyword evidence="4 7" id="KW-0812">Transmembrane</keyword>
<name>A0A011PJP4_9PROT</name>
<accession>A0A011PJP4</accession>
<feature type="transmembrane region" description="Helical" evidence="7">
    <location>
        <begin position="553"/>
        <end position="580"/>
    </location>
</feature>
<protein>
    <submittedName>
        <fullName evidence="13">Potassium efflux system KefA</fullName>
    </submittedName>
</protein>
<feature type="transmembrane region" description="Helical" evidence="7">
    <location>
        <begin position="639"/>
        <end position="658"/>
    </location>
</feature>
<feature type="transmembrane region" description="Helical" evidence="7">
    <location>
        <begin position="942"/>
        <end position="970"/>
    </location>
</feature>
<dbReference type="SUPFAM" id="SSF82689">
    <property type="entry name" value="Mechanosensitive channel protein MscS (YggB), C-terminal domain"/>
    <property type="match status" value="1"/>
</dbReference>
<feature type="transmembrane region" description="Helical" evidence="7">
    <location>
        <begin position="869"/>
        <end position="888"/>
    </location>
</feature>
<reference evidence="13 14" key="1">
    <citation type="submission" date="2014-02" db="EMBL/GenBank/DDBJ databases">
        <title>Expanding our view of genomic diversity in Candidatus Accumulibacter clades.</title>
        <authorList>
            <person name="Skennerton C.T."/>
            <person name="Barr J.J."/>
            <person name="Slater F.R."/>
            <person name="Bond P.L."/>
            <person name="Tyson G.W."/>
        </authorList>
    </citation>
    <scope>NUCLEOTIDE SEQUENCE [LARGE SCALE GENOMIC DNA]</scope>
    <source>
        <strain evidence="14">BA-92</strain>
    </source>
</reference>
<keyword evidence="3" id="KW-1003">Cell membrane</keyword>
<evidence type="ECO:0000256" key="5">
    <source>
        <dbReference type="ARBA" id="ARBA00022989"/>
    </source>
</evidence>
<keyword evidence="5 7" id="KW-1133">Transmembrane helix</keyword>
<dbReference type="InterPro" id="IPR024393">
    <property type="entry name" value="MscS_porin"/>
</dbReference>
<feature type="transmembrane region" description="Helical" evidence="7">
    <location>
        <begin position="909"/>
        <end position="930"/>
    </location>
</feature>
<evidence type="ECO:0000313" key="14">
    <source>
        <dbReference type="Proteomes" id="UP000021816"/>
    </source>
</evidence>
<evidence type="ECO:0000259" key="12">
    <source>
        <dbReference type="Pfam" id="PF21088"/>
    </source>
</evidence>
<dbReference type="InterPro" id="IPR052702">
    <property type="entry name" value="MscS-like_channel"/>
</dbReference>
<dbReference type="Gene3D" id="2.30.30.60">
    <property type="match status" value="1"/>
</dbReference>
<dbReference type="SUPFAM" id="SSF50182">
    <property type="entry name" value="Sm-like ribonucleoproteins"/>
    <property type="match status" value="1"/>
</dbReference>
<proteinExistence type="inferred from homology"/>
<dbReference type="Pfam" id="PF21082">
    <property type="entry name" value="MS_channel_3rd"/>
    <property type="match status" value="1"/>
</dbReference>
<feature type="domain" description="Mechanosensitive ion channel MscS" evidence="8">
    <location>
        <begin position="958"/>
        <end position="1023"/>
    </location>
</feature>
<feature type="domain" description="Mechanosensitive ion channel MscS C-terminal" evidence="11">
    <location>
        <begin position="1034"/>
        <end position="1114"/>
    </location>
</feature>
<dbReference type="InterPro" id="IPR011014">
    <property type="entry name" value="MscS_channel_TM-2"/>
</dbReference>
<dbReference type="GO" id="GO:0008381">
    <property type="term" value="F:mechanosensitive monoatomic ion channel activity"/>
    <property type="evidence" value="ECO:0007669"/>
    <property type="project" value="UniProtKB-ARBA"/>
</dbReference>
<dbReference type="AlphaFoldDB" id="A0A011PJP4"/>
<evidence type="ECO:0000256" key="7">
    <source>
        <dbReference type="SAM" id="Phobius"/>
    </source>
</evidence>
<dbReference type="InterPro" id="IPR049278">
    <property type="entry name" value="MS_channel_C"/>
</dbReference>
<evidence type="ECO:0000256" key="3">
    <source>
        <dbReference type="ARBA" id="ARBA00022475"/>
    </source>
</evidence>
<evidence type="ECO:0000256" key="2">
    <source>
        <dbReference type="ARBA" id="ARBA00008017"/>
    </source>
</evidence>